<dbReference type="PANTHER" id="PTHR43712">
    <property type="entry name" value="PUTATIVE (AFU_ORTHOLOGUE AFUA_4G14580)-RELATED"/>
    <property type="match status" value="1"/>
</dbReference>
<dbReference type="OrthoDB" id="1606438at2759"/>
<keyword evidence="3" id="KW-0949">S-adenosyl-L-methionine</keyword>
<dbReference type="SUPFAM" id="SSF53335">
    <property type="entry name" value="S-adenosyl-L-methionine-dependent methyltransferases"/>
    <property type="match status" value="1"/>
</dbReference>
<dbReference type="GO" id="GO:0008171">
    <property type="term" value="F:O-methyltransferase activity"/>
    <property type="evidence" value="ECO:0007669"/>
    <property type="project" value="InterPro"/>
</dbReference>
<dbReference type="Pfam" id="PF00891">
    <property type="entry name" value="Methyltransf_2"/>
    <property type="match status" value="1"/>
</dbReference>
<accession>A0A0D2IZH2</accession>
<reference evidence="5 6" key="1">
    <citation type="journal article" date="2013" name="BMC Genomics">
        <title>Reconstruction of the lipid metabolism for the microalga Monoraphidium neglectum from its genome sequence reveals characteristics suitable for biofuel production.</title>
        <authorList>
            <person name="Bogen C."/>
            <person name="Al-Dilaimi A."/>
            <person name="Albersmeier A."/>
            <person name="Wichmann J."/>
            <person name="Grundmann M."/>
            <person name="Rupp O."/>
            <person name="Lauersen K.J."/>
            <person name="Blifernez-Klassen O."/>
            <person name="Kalinowski J."/>
            <person name="Goesmann A."/>
            <person name="Mussgnug J.H."/>
            <person name="Kruse O."/>
        </authorList>
    </citation>
    <scope>NUCLEOTIDE SEQUENCE [LARGE SCALE GENOMIC DNA]</scope>
    <source>
        <strain evidence="5 6">SAG 48.87</strain>
    </source>
</reference>
<keyword evidence="6" id="KW-1185">Reference proteome</keyword>
<dbReference type="KEGG" id="mng:MNEG_14717"/>
<dbReference type="AlphaFoldDB" id="A0A0D2IZH2"/>
<feature type="domain" description="O-methyltransferase C-terminal" evidence="4">
    <location>
        <begin position="15"/>
        <end position="236"/>
    </location>
</feature>
<evidence type="ECO:0000259" key="4">
    <source>
        <dbReference type="Pfam" id="PF00891"/>
    </source>
</evidence>
<dbReference type="PANTHER" id="PTHR43712:SF2">
    <property type="entry name" value="O-METHYLTRANSFERASE CICE"/>
    <property type="match status" value="1"/>
</dbReference>
<dbReference type="GO" id="GO:0032259">
    <property type="term" value="P:methylation"/>
    <property type="evidence" value="ECO:0007669"/>
    <property type="project" value="UniProtKB-KW"/>
</dbReference>
<gene>
    <name evidence="5" type="ORF">MNEG_14717</name>
</gene>
<name>A0A0D2IZH2_9CHLO</name>
<evidence type="ECO:0000313" key="5">
    <source>
        <dbReference type="EMBL" id="KIY93247.1"/>
    </source>
</evidence>
<protein>
    <submittedName>
        <fullName evidence="5">O-demethylpuromycin-O-methyltransferase</fullName>
        <ecNumber evidence="5">2.1.1.-</ecNumber>
    </submittedName>
</protein>
<dbReference type="RefSeq" id="XP_013892267.1">
    <property type="nucleotide sequence ID" value="XM_014036813.1"/>
</dbReference>
<dbReference type="GeneID" id="25732306"/>
<evidence type="ECO:0000256" key="1">
    <source>
        <dbReference type="ARBA" id="ARBA00022603"/>
    </source>
</evidence>
<organism evidence="5 6">
    <name type="scientific">Monoraphidium neglectum</name>
    <dbReference type="NCBI Taxonomy" id="145388"/>
    <lineage>
        <taxon>Eukaryota</taxon>
        <taxon>Viridiplantae</taxon>
        <taxon>Chlorophyta</taxon>
        <taxon>core chlorophytes</taxon>
        <taxon>Chlorophyceae</taxon>
        <taxon>CS clade</taxon>
        <taxon>Sphaeropleales</taxon>
        <taxon>Selenastraceae</taxon>
        <taxon>Monoraphidium</taxon>
    </lineage>
</organism>
<sequence>MVSLFWDHYGAAGRLLDGVRGGGTPYELWSGGKGHWDHMAEVPELQARFNRAMTQFNNLSPVEAVFAAYPALTSAPRLVDVGGGLGGFVRAALARSPGLRGALFDRPQVIKRAQAAWVEDPQNAALAGRLSFHGGSFFDAGAMPQAEGDGEIFVLREILHDWGDEDALSILREVRAAIGARARCRLVVLEACISNAMASTASARINADIHMLVQYGDAKERTEAQFEGLLAAAGFELRRVVPTKGLFFVLEAAPV</sequence>
<dbReference type="InterPro" id="IPR001077">
    <property type="entry name" value="COMT_C"/>
</dbReference>
<evidence type="ECO:0000256" key="3">
    <source>
        <dbReference type="ARBA" id="ARBA00022691"/>
    </source>
</evidence>
<dbReference type="EC" id="2.1.1.-" evidence="5"/>
<dbReference type="Proteomes" id="UP000054498">
    <property type="component" value="Unassembled WGS sequence"/>
</dbReference>
<proteinExistence type="predicted"/>
<evidence type="ECO:0000256" key="2">
    <source>
        <dbReference type="ARBA" id="ARBA00022679"/>
    </source>
</evidence>
<dbReference type="PROSITE" id="PS51683">
    <property type="entry name" value="SAM_OMT_II"/>
    <property type="match status" value="1"/>
</dbReference>
<dbReference type="InterPro" id="IPR016461">
    <property type="entry name" value="COMT-like"/>
</dbReference>
<evidence type="ECO:0000313" key="6">
    <source>
        <dbReference type="Proteomes" id="UP000054498"/>
    </source>
</evidence>
<keyword evidence="1 5" id="KW-0489">Methyltransferase</keyword>
<dbReference type="Gene3D" id="3.40.50.150">
    <property type="entry name" value="Vaccinia Virus protein VP39"/>
    <property type="match status" value="1"/>
</dbReference>
<dbReference type="InterPro" id="IPR029063">
    <property type="entry name" value="SAM-dependent_MTases_sf"/>
</dbReference>
<keyword evidence="2 5" id="KW-0808">Transferase</keyword>
<dbReference type="EMBL" id="KK104926">
    <property type="protein sequence ID" value="KIY93247.1"/>
    <property type="molecule type" value="Genomic_DNA"/>
</dbReference>